<evidence type="ECO:0000256" key="1">
    <source>
        <dbReference type="ARBA" id="ARBA00004496"/>
    </source>
</evidence>
<evidence type="ECO:0000313" key="11">
    <source>
        <dbReference type="EMBL" id="TXS94940.1"/>
    </source>
</evidence>
<dbReference type="OrthoDB" id="9809796at2"/>
<dbReference type="InterPro" id="IPR036615">
    <property type="entry name" value="Mur_ligase_C_dom_sf"/>
</dbReference>
<comment type="catalytic activity">
    <reaction evidence="7 8">
        <text>UDP-N-acetyl-alpha-D-muramoyl-L-alanine + D-glutamate + ATP = UDP-N-acetyl-alpha-D-muramoyl-L-alanyl-D-glutamate + ADP + phosphate + H(+)</text>
        <dbReference type="Rhea" id="RHEA:16429"/>
        <dbReference type="ChEBI" id="CHEBI:15378"/>
        <dbReference type="ChEBI" id="CHEBI:29986"/>
        <dbReference type="ChEBI" id="CHEBI:30616"/>
        <dbReference type="ChEBI" id="CHEBI:43474"/>
        <dbReference type="ChEBI" id="CHEBI:83898"/>
        <dbReference type="ChEBI" id="CHEBI:83900"/>
        <dbReference type="ChEBI" id="CHEBI:456216"/>
        <dbReference type="EC" id="6.3.2.9"/>
    </reaction>
</comment>
<dbReference type="GO" id="GO:0009252">
    <property type="term" value="P:peptidoglycan biosynthetic process"/>
    <property type="evidence" value="ECO:0007669"/>
    <property type="project" value="UniProtKB-UniRule"/>
</dbReference>
<dbReference type="SUPFAM" id="SSF51984">
    <property type="entry name" value="MurCD N-terminal domain"/>
    <property type="match status" value="1"/>
</dbReference>
<evidence type="ECO:0000256" key="8">
    <source>
        <dbReference type="RuleBase" id="RU003664"/>
    </source>
</evidence>
<gene>
    <name evidence="7" type="primary">murD</name>
    <name evidence="11" type="ORF">FVW59_03300</name>
</gene>
<evidence type="ECO:0000256" key="4">
    <source>
        <dbReference type="ARBA" id="ARBA00022598"/>
    </source>
</evidence>
<feature type="domain" description="Mur ligase C-terminal" evidence="9">
    <location>
        <begin position="306"/>
        <end position="420"/>
    </location>
</feature>
<dbReference type="Pfam" id="PF02875">
    <property type="entry name" value="Mur_ligase_C"/>
    <property type="match status" value="1"/>
</dbReference>
<comment type="pathway">
    <text evidence="2 7 8">Cell wall biogenesis; peptidoglycan biosynthesis.</text>
</comment>
<evidence type="ECO:0000256" key="7">
    <source>
        <dbReference type="HAMAP-Rule" id="MF_00639"/>
    </source>
</evidence>
<dbReference type="Pfam" id="PF08245">
    <property type="entry name" value="Mur_ligase_M"/>
    <property type="match status" value="1"/>
</dbReference>
<dbReference type="HAMAP" id="MF_00639">
    <property type="entry name" value="MurD"/>
    <property type="match status" value="1"/>
</dbReference>
<dbReference type="Gene3D" id="3.40.1190.10">
    <property type="entry name" value="Mur-like, catalytic domain"/>
    <property type="match status" value="1"/>
</dbReference>
<evidence type="ECO:0000256" key="2">
    <source>
        <dbReference type="ARBA" id="ARBA00004752"/>
    </source>
</evidence>
<keyword evidence="7 8" id="KW-0573">Peptidoglycan synthesis</keyword>
<dbReference type="SUPFAM" id="SSF53244">
    <property type="entry name" value="MurD-like peptide ligases, peptide-binding domain"/>
    <property type="match status" value="1"/>
</dbReference>
<keyword evidence="3 7" id="KW-0963">Cytoplasm</keyword>
<sequence>MIASSDTRVVFGLGVTGLSCARHLYRQGLPFCVVDTRAEPPGIDALRTEMPDVTVFAGDVPVAVLEGASELIVSPGIALEDPLVAGARDAGAHVLGDIDLFVREARAPVIGITGSNAKSTVTELVGAMARAAGLNVGVGGNLGTPALDLLDEARELYVLELSSFQLERAGDLNLAVATVLNISPDHLDRHGSLPRYHQAKHRIFRGCASAVVNRDDSLTVPLLGDEVPVISWRLGEPELKGFGLRTVDGVENLCHGFEALLPVAEMPLVGRHNAANVLAALAIGHAARLPMADMLRAVRAFRGLPHRCQLVRERAGVRFVDDSKGTNIGACEAALNGLGGQGNVILIAGGQGKGADFRQLRPAIARHCRHVLVMGESARALTAALGDVVAVSSVDSMASAVREALVLAHSGDVVLLSPACASFDMFSGYAERGRVFAAAVQALEEGA</sequence>
<dbReference type="PANTHER" id="PTHR43692:SF1">
    <property type="entry name" value="UDP-N-ACETYLMURAMOYLALANINE--D-GLUTAMATE LIGASE"/>
    <property type="match status" value="1"/>
</dbReference>
<feature type="domain" description="Mur ligase central" evidence="10">
    <location>
        <begin position="112"/>
        <end position="283"/>
    </location>
</feature>
<dbReference type="InterPro" id="IPR013221">
    <property type="entry name" value="Mur_ligase_cen"/>
</dbReference>
<dbReference type="GO" id="GO:0051301">
    <property type="term" value="P:cell division"/>
    <property type="evidence" value="ECO:0007669"/>
    <property type="project" value="UniProtKB-KW"/>
</dbReference>
<dbReference type="GO" id="GO:0005737">
    <property type="term" value="C:cytoplasm"/>
    <property type="evidence" value="ECO:0007669"/>
    <property type="project" value="UniProtKB-SubCell"/>
</dbReference>
<keyword evidence="7 8" id="KW-0133">Cell shape</keyword>
<comment type="similarity">
    <text evidence="7">Belongs to the MurCDEF family.</text>
</comment>
<comment type="subcellular location">
    <subcellularLocation>
        <location evidence="1 7 8">Cytoplasm</location>
    </subcellularLocation>
</comment>
<evidence type="ECO:0000256" key="6">
    <source>
        <dbReference type="ARBA" id="ARBA00022840"/>
    </source>
</evidence>
<dbReference type="UniPathway" id="UPA00219"/>
<keyword evidence="4 7" id="KW-0436">Ligase</keyword>
<keyword evidence="7 8" id="KW-0132">Cell division</keyword>
<dbReference type="Gene3D" id="3.40.50.720">
    <property type="entry name" value="NAD(P)-binding Rossmann-like Domain"/>
    <property type="match status" value="1"/>
</dbReference>
<protein>
    <recommendedName>
        <fullName evidence="7 8">UDP-N-acetylmuramoylalanine--D-glutamate ligase</fullName>
        <ecNumber evidence="7 8">6.3.2.9</ecNumber>
    </recommendedName>
    <alternativeName>
        <fullName evidence="7">D-glutamic acid-adding enzyme</fullName>
    </alternativeName>
    <alternativeName>
        <fullName evidence="7">UDP-N-acetylmuramoyl-L-alanyl-D-glutamate synthetase</fullName>
    </alternativeName>
</protein>
<evidence type="ECO:0000313" key="12">
    <source>
        <dbReference type="Proteomes" id="UP000321933"/>
    </source>
</evidence>
<evidence type="ECO:0000259" key="10">
    <source>
        <dbReference type="Pfam" id="PF08245"/>
    </source>
</evidence>
<dbReference type="EMBL" id="VRYZ01000001">
    <property type="protein sequence ID" value="TXS94940.1"/>
    <property type="molecule type" value="Genomic_DNA"/>
</dbReference>
<dbReference type="InterPro" id="IPR036565">
    <property type="entry name" value="Mur-like_cat_sf"/>
</dbReference>
<dbReference type="GO" id="GO:0005524">
    <property type="term" value="F:ATP binding"/>
    <property type="evidence" value="ECO:0007669"/>
    <property type="project" value="UniProtKB-UniRule"/>
</dbReference>
<proteinExistence type="inferred from homology"/>
<organism evidence="11 12">
    <name type="scientific">Parahaliea aestuarii</name>
    <dbReference type="NCBI Taxonomy" id="1852021"/>
    <lineage>
        <taxon>Bacteria</taxon>
        <taxon>Pseudomonadati</taxon>
        <taxon>Pseudomonadota</taxon>
        <taxon>Gammaproteobacteria</taxon>
        <taxon>Cellvibrionales</taxon>
        <taxon>Halieaceae</taxon>
        <taxon>Parahaliea</taxon>
    </lineage>
</organism>
<reference evidence="11 12" key="1">
    <citation type="submission" date="2019-08" db="EMBL/GenBank/DDBJ databases">
        <title>Parahaliea maris sp. nov., isolated from the surface seawater.</title>
        <authorList>
            <person name="Liu Y."/>
        </authorList>
    </citation>
    <scope>NUCLEOTIDE SEQUENCE [LARGE SCALE GENOMIC DNA]</scope>
    <source>
        <strain evidence="11 12">S2-26</strain>
    </source>
</reference>
<comment type="caution">
    <text evidence="11">The sequence shown here is derived from an EMBL/GenBank/DDBJ whole genome shotgun (WGS) entry which is preliminary data.</text>
</comment>
<dbReference type="SUPFAM" id="SSF53623">
    <property type="entry name" value="MurD-like peptide ligases, catalytic domain"/>
    <property type="match status" value="1"/>
</dbReference>
<keyword evidence="7 8" id="KW-0961">Cell wall biogenesis/degradation</keyword>
<keyword evidence="6 7" id="KW-0067">ATP-binding</keyword>
<dbReference type="Gene3D" id="3.90.190.20">
    <property type="entry name" value="Mur ligase, C-terminal domain"/>
    <property type="match status" value="1"/>
</dbReference>
<keyword evidence="7 8" id="KW-0131">Cell cycle</keyword>
<evidence type="ECO:0000256" key="3">
    <source>
        <dbReference type="ARBA" id="ARBA00022490"/>
    </source>
</evidence>
<dbReference type="Proteomes" id="UP000321933">
    <property type="component" value="Unassembled WGS sequence"/>
</dbReference>
<dbReference type="GO" id="GO:0008764">
    <property type="term" value="F:UDP-N-acetylmuramoylalanine-D-glutamate ligase activity"/>
    <property type="evidence" value="ECO:0007669"/>
    <property type="project" value="UniProtKB-UniRule"/>
</dbReference>
<keyword evidence="12" id="KW-1185">Reference proteome</keyword>
<dbReference type="EC" id="6.3.2.9" evidence="7 8"/>
<dbReference type="AlphaFoldDB" id="A0A5C9A5C4"/>
<dbReference type="InterPro" id="IPR005762">
    <property type="entry name" value="MurD"/>
</dbReference>
<evidence type="ECO:0000259" key="9">
    <source>
        <dbReference type="Pfam" id="PF02875"/>
    </source>
</evidence>
<dbReference type="Pfam" id="PF21799">
    <property type="entry name" value="MurD-like_N"/>
    <property type="match status" value="1"/>
</dbReference>
<dbReference type="GO" id="GO:0008360">
    <property type="term" value="P:regulation of cell shape"/>
    <property type="evidence" value="ECO:0007669"/>
    <property type="project" value="UniProtKB-KW"/>
</dbReference>
<keyword evidence="5 7" id="KW-0547">Nucleotide-binding</keyword>
<dbReference type="InterPro" id="IPR004101">
    <property type="entry name" value="Mur_ligase_C"/>
</dbReference>
<dbReference type="PANTHER" id="PTHR43692">
    <property type="entry name" value="UDP-N-ACETYLMURAMOYLALANINE--D-GLUTAMATE LIGASE"/>
    <property type="match status" value="1"/>
</dbReference>
<evidence type="ECO:0000256" key="5">
    <source>
        <dbReference type="ARBA" id="ARBA00022741"/>
    </source>
</evidence>
<comment type="function">
    <text evidence="7 8">Cell wall formation. Catalyzes the addition of glutamate to the nucleotide precursor UDP-N-acetylmuramoyl-L-alanine (UMA).</text>
</comment>
<dbReference type="GO" id="GO:0071555">
    <property type="term" value="P:cell wall organization"/>
    <property type="evidence" value="ECO:0007669"/>
    <property type="project" value="UniProtKB-KW"/>
</dbReference>
<feature type="binding site" evidence="7">
    <location>
        <begin position="114"/>
        <end position="120"/>
    </location>
    <ligand>
        <name>ATP</name>
        <dbReference type="ChEBI" id="CHEBI:30616"/>
    </ligand>
</feature>
<dbReference type="NCBIfam" id="TIGR01087">
    <property type="entry name" value="murD"/>
    <property type="match status" value="1"/>
</dbReference>
<name>A0A5C9A5C4_9GAMM</name>
<dbReference type="RefSeq" id="WP_148062781.1">
    <property type="nucleotide sequence ID" value="NZ_VRYZ01000001.1"/>
</dbReference>
<accession>A0A5C9A5C4</accession>